<feature type="transmembrane region" description="Helical" evidence="5">
    <location>
        <begin position="471"/>
        <end position="492"/>
    </location>
</feature>
<keyword evidence="2 5" id="KW-0812">Transmembrane</keyword>
<feature type="transmembrane region" description="Helical" evidence="5">
    <location>
        <begin position="216"/>
        <end position="244"/>
    </location>
</feature>
<dbReference type="Pfam" id="PF20877">
    <property type="entry name" value="Anoctamin_N"/>
    <property type="match status" value="1"/>
</dbReference>
<reference evidence="8" key="1">
    <citation type="journal article" date="2020" name="Stud. Mycol.">
        <title>101 Dothideomycetes genomes: a test case for predicting lifestyles and emergence of pathogens.</title>
        <authorList>
            <person name="Haridas S."/>
            <person name="Albert R."/>
            <person name="Binder M."/>
            <person name="Bloem J."/>
            <person name="Labutti K."/>
            <person name="Salamov A."/>
            <person name="Andreopoulos B."/>
            <person name="Baker S."/>
            <person name="Barry K."/>
            <person name="Bills G."/>
            <person name="Bluhm B."/>
            <person name="Cannon C."/>
            <person name="Castanera R."/>
            <person name="Culley D."/>
            <person name="Daum C."/>
            <person name="Ezra D."/>
            <person name="Gonzalez J."/>
            <person name="Henrissat B."/>
            <person name="Kuo A."/>
            <person name="Liang C."/>
            <person name="Lipzen A."/>
            <person name="Lutzoni F."/>
            <person name="Magnuson J."/>
            <person name="Mondo S."/>
            <person name="Nolan M."/>
            <person name="Ohm R."/>
            <person name="Pangilinan J."/>
            <person name="Park H.-J."/>
            <person name="Ramirez L."/>
            <person name="Alfaro M."/>
            <person name="Sun H."/>
            <person name="Tritt A."/>
            <person name="Yoshinaga Y."/>
            <person name="Zwiers L.-H."/>
            <person name="Turgeon B."/>
            <person name="Goodwin S."/>
            <person name="Spatafora J."/>
            <person name="Crous P."/>
            <person name="Grigoriev I."/>
        </authorList>
    </citation>
    <scope>NUCLEOTIDE SEQUENCE</scope>
    <source>
        <strain evidence="8">CBS 161.51</strain>
    </source>
</reference>
<dbReference type="InterPro" id="IPR007632">
    <property type="entry name" value="Anoctamin"/>
</dbReference>
<dbReference type="PANTHER" id="PTHR12308">
    <property type="entry name" value="ANOCTAMIN"/>
    <property type="match status" value="1"/>
</dbReference>
<evidence type="ECO:0000256" key="1">
    <source>
        <dbReference type="ARBA" id="ARBA00004141"/>
    </source>
</evidence>
<evidence type="ECO:0000259" key="6">
    <source>
        <dbReference type="Pfam" id="PF04547"/>
    </source>
</evidence>
<evidence type="ECO:0000256" key="5">
    <source>
        <dbReference type="SAM" id="Phobius"/>
    </source>
</evidence>
<evidence type="ECO:0000313" key="9">
    <source>
        <dbReference type="Proteomes" id="UP000800038"/>
    </source>
</evidence>
<dbReference type="Proteomes" id="UP000800038">
    <property type="component" value="Unassembled WGS sequence"/>
</dbReference>
<sequence>MSNQEEGSTITGIPYFAALSWSIYHLKIALLTSSSSSAMAKSQALQSNLDVDYVISYRFAKTDKAKAVAKFEELCEALANVGLQTEVRNGDSHSVLLFVRVASVEHLFGEVYRSRVRDWVHGVRTAAPSKVTRESLEAEPLYEAERLRIIYQLITNPASEGGAGITPKEGEWENVESVFALHDHAYNKDWIQKWTSSYFLKTEDLDDIRNRLGEKIAFYFAFTQSYFSFLIFPAGFGFFSWLFLGSFSPIYGLASAMWCTVFTEYWKQQEIDLAVRWGVKGVSNIDVRKREFEPEKTITDPITGEQVGFFPASKRFQRQLLQIPFALAAATSLGAVIATCFGIEVFISEVYNGPLKSVLVFIPTGILTTVNPILNTILTQLATRLTQFENYETSGAYQKALTQKIFVMNFIMSYLGIFLTAFVYVPFGKVIVPYLDVFNVAVRPFAEDEKQLHLHTSSSWSINPDRLRKQVIYFTVTAQLVNLGMELVVPYLKRRGFAWFKQMQSDRAVKNGGASPSNAANDPPEDAAFLERVRKEAELDVYDVTTDLREMVIQFGYLSLFSVVWPLTAVSFLINDWVELRADAMKICVEMQRPTPWRADTIGPWLDSLSFLTWLGSLTTSALVYMFWNDHTGPSGNPSSIQLWALLLTVFFSEHLFILFRFGVRTVISKLDSPGLQKERRERFLVRKQYFEENLSQLNNMPTLSEKGGEITRKSLEEDARQGSLRDSTPELRFWGRQRGWRESAAVAKSLIERAQNETISERKKEL</sequence>
<evidence type="ECO:0000256" key="4">
    <source>
        <dbReference type="ARBA" id="ARBA00023136"/>
    </source>
</evidence>
<feature type="transmembrane region" description="Helical" evidence="5">
    <location>
        <begin position="359"/>
        <end position="378"/>
    </location>
</feature>
<dbReference type="InterPro" id="IPR049456">
    <property type="entry name" value="Anoctamin_N_fung"/>
</dbReference>
<feature type="domain" description="Anoctamin alpha-beta plait" evidence="7">
    <location>
        <begin position="50"/>
        <end position="175"/>
    </location>
</feature>
<accession>A0A6A5T4Z0</accession>
<dbReference type="GO" id="GO:0005254">
    <property type="term" value="F:chloride channel activity"/>
    <property type="evidence" value="ECO:0007669"/>
    <property type="project" value="TreeGrafter"/>
</dbReference>
<comment type="subcellular location">
    <subcellularLocation>
        <location evidence="1">Membrane</location>
        <topology evidence="1">Multi-pass membrane protein</topology>
    </subcellularLocation>
</comment>
<feature type="transmembrane region" description="Helical" evidence="5">
    <location>
        <begin position="323"/>
        <end position="347"/>
    </location>
</feature>
<organism evidence="8 9">
    <name type="scientific">Clathrospora elynae</name>
    <dbReference type="NCBI Taxonomy" id="706981"/>
    <lineage>
        <taxon>Eukaryota</taxon>
        <taxon>Fungi</taxon>
        <taxon>Dikarya</taxon>
        <taxon>Ascomycota</taxon>
        <taxon>Pezizomycotina</taxon>
        <taxon>Dothideomycetes</taxon>
        <taxon>Pleosporomycetidae</taxon>
        <taxon>Pleosporales</taxon>
        <taxon>Diademaceae</taxon>
        <taxon>Clathrospora</taxon>
    </lineage>
</organism>
<dbReference type="AlphaFoldDB" id="A0A6A5T4Z0"/>
<protein>
    <submittedName>
        <fullName evidence="8">DUF590-domain-containing protein</fullName>
    </submittedName>
</protein>
<keyword evidence="4 5" id="KW-0472">Membrane</keyword>
<feature type="domain" description="Anoctamin transmembrane" evidence="6">
    <location>
        <begin position="208"/>
        <end position="682"/>
    </location>
</feature>
<evidence type="ECO:0000259" key="7">
    <source>
        <dbReference type="Pfam" id="PF20877"/>
    </source>
</evidence>
<name>A0A6A5T4Z0_9PLEO</name>
<dbReference type="GO" id="GO:0016020">
    <property type="term" value="C:membrane"/>
    <property type="evidence" value="ECO:0007669"/>
    <property type="project" value="UniProtKB-SubCell"/>
</dbReference>
<feature type="transmembrane region" description="Helical" evidence="5">
    <location>
        <begin position="406"/>
        <end position="427"/>
    </location>
</feature>
<evidence type="ECO:0000313" key="8">
    <source>
        <dbReference type="EMBL" id="KAF1948035.1"/>
    </source>
</evidence>
<feature type="transmembrane region" description="Helical" evidence="5">
    <location>
        <begin position="12"/>
        <end position="31"/>
    </location>
</feature>
<dbReference type="EMBL" id="ML975997">
    <property type="protein sequence ID" value="KAF1948035.1"/>
    <property type="molecule type" value="Genomic_DNA"/>
</dbReference>
<gene>
    <name evidence="8" type="ORF">EJ02DRAFT_507800</name>
</gene>
<keyword evidence="3 5" id="KW-1133">Transmembrane helix</keyword>
<dbReference type="InterPro" id="IPR049452">
    <property type="entry name" value="Anoctamin_TM"/>
</dbReference>
<dbReference type="OrthoDB" id="296386at2759"/>
<feature type="transmembrane region" description="Helical" evidence="5">
    <location>
        <begin position="250"/>
        <end position="266"/>
    </location>
</feature>
<dbReference type="GO" id="GO:0032541">
    <property type="term" value="C:cortical endoplasmic reticulum"/>
    <property type="evidence" value="ECO:0007669"/>
    <property type="project" value="TreeGrafter"/>
</dbReference>
<evidence type="ECO:0000256" key="2">
    <source>
        <dbReference type="ARBA" id="ARBA00022692"/>
    </source>
</evidence>
<feature type="transmembrane region" description="Helical" evidence="5">
    <location>
        <begin position="641"/>
        <end position="664"/>
    </location>
</feature>
<dbReference type="Pfam" id="PF04547">
    <property type="entry name" value="Anoctamin"/>
    <property type="match status" value="1"/>
</dbReference>
<evidence type="ECO:0000256" key="3">
    <source>
        <dbReference type="ARBA" id="ARBA00022989"/>
    </source>
</evidence>
<proteinExistence type="predicted"/>
<dbReference type="PANTHER" id="PTHR12308:SF73">
    <property type="entry name" value="ANOCTAMIN"/>
    <property type="match status" value="1"/>
</dbReference>
<keyword evidence="9" id="KW-1185">Reference proteome</keyword>
<feature type="transmembrane region" description="Helical" evidence="5">
    <location>
        <begin position="555"/>
        <end position="574"/>
    </location>
</feature>